<dbReference type="OrthoDB" id="8536275at2"/>
<evidence type="ECO:0000256" key="1">
    <source>
        <dbReference type="ARBA" id="ARBA00001970"/>
    </source>
</evidence>
<evidence type="ECO:0000259" key="14">
    <source>
        <dbReference type="Pfam" id="PF01292"/>
    </source>
</evidence>
<evidence type="ECO:0000256" key="6">
    <source>
        <dbReference type="ARBA" id="ARBA00022692"/>
    </source>
</evidence>
<dbReference type="GO" id="GO:0005886">
    <property type="term" value="C:plasma membrane"/>
    <property type="evidence" value="ECO:0007669"/>
    <property type="project" value="UniProtKB-SubCell"/>
</dbReference>
<reference evidence="15 16" key="1">
    <citation type="submission" date="2017-01" db="EMBL/GenBank/DDBJ databases">
        <title>Complete Genome Sequence of Paenalcaligenes hominis, Isolated from a paraplegic Patient with neurogenic bladder.</title>
        <authorList>
            <person name="Mukhopadhyay R."/>
            <person name="Joaquin J."/>
            <person name="Hogue R."/>
            <person name="Kilaru A."/>
            <person name="Jospin G."/>
            <person name="Mars K."/>
            <person name="Eisen J.A."/>
            <person name="Chaturvedi V."/>
        </authorList>
    </citation>
    <scope>NUCLEOTIDE SEQUENCE [LARGE SCALE GENOMIC DNA]</scope>
    <source>
        <strain evidence="15 16">15S00501</strain>
    </source>
</reference>
<feature type="transmembrane region" description="Helical" evidence="13">
    <location>
        <begin position="90"/>
        <end position="117"/>
    </location>
</feature>
<evidence type="ECO:0000256" key="10">
    <source>
        <dbReference type="ARBA" id="ARBA00023004"/>
    </source>
</evidence>
<feature type="transmembrane region" description="Helical" evidence="13">
    <location>
        <begin position="137"/>
        <end position="157"/>
    </location>
</feature>
<dbReference type="KEGG" id="phn:PAEH1_10540"/>
<keyword evidence="6 13" id="KW-0812">Transmembrane</keyword>
<keyword evidence="11 13" id="KW-0472">Membrane</keyword>
<sequence>MVNDSATRYGLISRFFHWLMALGFVWMLVSASARFIDKEAAFTKAVFAYHGQVGFTILWLAVLRVIWAIIQRPNRPENPFAVKLGHACMYVLMIAVPAIAVIRMIGMGRGFTYWGLWPILEKTGVETAWMKELGNTFHGNLGWLLFALIIGHIFFAFKHSHSPTDQKVLPRMLGKTL</sequence>
<evidence type="ECO:0000256" key="2">
    <source>
        <dbReference type="ARBA" id="ARBA00004651"/>
    </source>
</evidence>
<evidence type="ECO:0000256" key="7">
    <source>
        <dbReference type="ARBA" id="ARBA00022723"/>
    </source>
</evidence>
<dbReference type="GO" id="GO:0009055">
    <property type="term" value="F:electron transfer activity"/>
    <property type="evidence" value="ECO:0007669"/>
    <property type="project" value="InterPro"/>
</dbReference>
<feature type="transmembrane region" description="Helical" evidence="13">
    <location>
        <begin position="48"/>
        <end position="70"/>
    </location>
</feature>
<keyword evidence="9 13" id="KW-1133">Transmembrane helix</keyword>
<evidence type="ECO:0000256" key="9">
    <source>
        <dbReference type="ARBA" id="ARBA00022989"/>
    </source>
</evidence>
<gene>
    <name evidence="15" type="ORF">PAEH1_10540</name>
</gene>
<evidence type="ECO:0000256" key="12">
    <source>
        <dbReference type="ARBA" id="ARBA00037975"/>
    </source>
</evidence>
<protein>
    <recommendedName>
        <fullName evidence="14">Cytochrome b561 bacterial/Ni-hydrogenase domain-containing protein</fullName>
    </recommendedName>
</protein>
<dbReference type="InterPro" id="IPR052168">
    <property type="entry name" value="Cytochrome_b561_oxidase"/>
</dbReference>
<evidence type="ECO:0000256" key="8">
    <source>
        <dbReference type="ARBA" id="ARBA00022982"/>
    </source>
</evidence>
<dbReference type="SUPFAM" id="SSF81342">
    <property type="entry name" value="Transmembrane di-heme cytochromes"/>
    <property type="match status" value="1"/>
</dbReference>
<comment type="cofactor">
    <cofactor evidence="1">
        <name>heme b</name>
        <dbReference type="ChEBI" id="CHEBI:60344"/>
    </cofactor>
</comment>
<dbReference type="GO" id="GO:0020037">
    <property type="term" value="F:heme binding"/>
    <property type="evidence" value="ECO:0007669"/>
    <property type="project" value="TreeGrafter"/>
</dbReference>
<evidence type="ECO:0000256" key="5">
    <source>
        <dbReference type="ARBA" id="ARBA00022617"/>
    </source>
</evidence>
<dbReference type="Proteomes" id="UP000189369">
    <property type="component" value="Chromosome"/>
</dbReference>
<dbReference type="GO" id="GO:0022904">
    <property type="term" value="P:respiratory electron transport chain"/>
    <property type="evidence" value="ECO:0007669"/>
    <property type="project" value="InterPro"/>
</dbReference>
<keyword evidence="4" id="KW-1003">Cell membrane</keyword>
<accession>A0A1U9K1I2</accession>
<dbReference type="EMBL" id="CP019697">
    <property type="protein sequence ID" value="AQS51878.1"/>
    <property type="molecule type" value="Genomic_DNA"/>
</dbReference>
<comment type="subcellular location">
    <subcellularLocation>
        <location evidence="2">Cell membrane</location>
        <topology evidence="2">Multi-pass membrane protein</topology>
    </subcellularLocation>
</comment>
<comment type="similarity">
    <text evidence="12">Belongs to the cytochrome b561 family.</text>
</comment>
<dbReference type="AlphaFoldDB" id="A0A1U9K1I2"/>
<evidence type="ECO:0000256" key="3">
    <source>
        <dbReference type="ARBA" id="ARBA00022448"/>
    </source>
</evidence>
<dbReference type="Pfam" id="PF01292">
    <property type="entry name" value="Ni_hydr_CYTB"/>
    <property type="match status" value="1"/>
</dbReference>
<feature type="domain" description="Cytochrome b561 bacterial/Ni-hydrogenase" evidence="14">
    <location>
        <begin position="8"/>
        <end position="174"/>
    </location>
</feature>
<keyword evidence="10" id="KW-0408">Iron</keyword>
<evidence type="ECO:0000313" key="15">
    <source>
        <dbReference type="EMBL" id="AQS51878.1"/>
    </source>
</evidence>
<dbReference type="Gene3D" id="1.20.950.20">
    <property type="entry name" value="Transmembrane di-heme cytochromes, Chain C"/>
    <property type="match status" value="1"/>
</dbReference>
<evidence type="ECO:0000256" key="11">
    <source>
        <dbReference type="ARBA" id="ARBA00023136"/>
    </source>
</evidence>
<dbReference type="PANTHER" id="PTHR30529:SF1">
    <property type="entry name" value="CYTOCHROME B561 HOMOLOG 2"/>
    <property type="match status" value="1"/>
</dbReference>
<keyword evidence="7" id="KW-0479">Metal-binding</keyword>
<name>A0A1U9K1I2_9BURK</name>
<evidence type="ECO:0000256" key="13">
    <source>
        <dbReference type="SAM" id="Phobius"/>
    </source>
</evidence>
<keyword evidence="5" id="KW-0349">Heme</keyword>
<dbReference type="PANTHER" id="PTHR30529">
    <property type="entry name" value="CYTOCHROME B561"/>
    <property type="match status" value="1"/>
</dbReference>
<evidence type="ECO:0000256" key="4">
    <source>
        <dbReference type="ARBA" id="ARBA00022475"/>
    </source>
</evidence>
<dbReference type="InterPro" id="IPR011577">
    <property type="entry name" value="Cyt_b561_bac/Ni-Hgenase"/>
</dbReference>
<dbReference type="GO" id="GO:0046872">
    <property type="term" value="F:metal ion binding"/>
    <property type="evidence" value="ECO:0007669"/>
    <property type="project" value="UniProtKB-KW"/>
</dbReference>
<organism evidence="15 16">
    <name type="scientific">Paenalcaligenes hominis</name>
    <dbReference type="NCBI Taxonomy" id="643674"/>
    <lineage>
        <taxon>Bacteria</taxon>
        <taxon>Pseudomonadati</taxon>
        <taxon>Pseudomonadota</taxon>
        <taxon>Betaproteobacteria</taxon>
        <taxon>Burkholderiales</taxon>
        <taxon>Alcaligenaceae</taxon>
        <taxon>Paenalcaligenes</taxon>
    </lineage>
</organism>
<evidence type="ECO:0000313" key="16">
    <source>
        <dbReference type="Proteomes" id="UP000189369"/>
    </source>
</evidence>
<feature type="transmembrane region" description="Helical" evidence="13">
    <location>
        <begin position="15"/>
        <end position="36"/>
    </location>
</feature>
<dbReference type="InterPro" id="IPR016174">
    <property type="entry name" value="Di-haem_cyt_TM"/>
</dbReference>
<keyword evidence="8" id="KW-0249">Electron transport</keyword>
<proteinExistence type="inferred from homology"/>
<keyword evidence="3" id="KW-0813">Transport</keyword>